<name>A0A4Q4ZAL6_9ACTN</name>
<dbReference type="PANTHER" id="PTHR35399">
    <property type="entry name" value="SLR8030 PROTEIN"/>
    <property type="match status" value="1"/>
</dbReference>
<organism evidence="2 3">
    <name type="scientific">Nocardioides guangzhouensis</name>
    <dbReference type="NCBI Taxonomy" id="2497878"/>
    <lineage>
        <taxon>Bacteria</taxon>
        <taxon>Bacillati</taxon>
        <taxon>Actinomycetota</taxon>
        <taxon>Actinomycetes</taxon>
        <taxon>Propionibacteriales</taxon>
        <taxon>Nocardioidaceae</taxon>
        <taxon>Nocardioides</taxon>
    </lineage>
</organism>
<dbReference type="InterPro" id="IPR006311">
    <property type="entry name" value="TAT_signal"/>
</dbReference>
<sequence length="701" mass="75093">MTITPPSPDRQRRLLPLAGPHGSRSWATCFYRCGNACDHPEPNTSGNEHVSEVIENAIRRRAFLGGSAAAAGASALVVSGLVSPAAALGRGQDRPAGGHGRSGRTAATDGWTPVEPNVRDTVSVPSGYRTSLVAAWGDAVVAGAPAFDPYAQTPEGAAQQFGYNNDYIGVLPLDRQHALLVCNHEYTNEELMFPPDTYDSATTKKIAMASHGMSVLKIQRQGRSGSWKRTSPRASSYNRRITASTPFELDGPAAGDARLRTTADPSGRTVLGTLNNCAGGTTPWGTVLSGEENFNQYFDKSGALDSRYTTSYARYGITGTGSRGWSEVDPRFDLTTEPHEPFRFGWVVEIDPHDPRSTPRKHTMLGRFKHEGANIHIADSGHAVAYMGDDERGDYLYKFVSADRFDARDTQAARRRNLQLLTRGTLYVAKLTGDGGTVDPATNRFVPTDGEWDGTGAWIPLTSDTTSYVAGMSVADVLIDTRLAADKVSPTRMDRPEDVEPNPVNGRIYAALTNNSNRGTSYPVDEPNPLGSSNTRPALGAALTRQSGNRNGYVLELAENGNDHAGAAFTWKLLLVCGDPESPETYFAGFPKDRVSPISCPDNVTFDSVGNLWVATDGNVLGSHDGLFRVPVAGPSRGQVQQFLTVPVGAECCGPLLGPDDGSVWAAIQHPGEGGTYAAPTSTWPHTHAFPRPGVVVTHRA</sequence>
<gene>
    <name evidence="2" type="ORF">EKO23_16495</name>
</gene>
<keyword evidence="3" id="KW-1185">Reference proteome</keyword>
<dbReference type="Pfam" id="PF05787">
    <property type="entry name" value="PhoX"/>
    <property type="match status" value="1"/>
</dbReference>
<dbReference type="EMBL" id="SDKM01000025">
    <property type="protein sequence ID" value="RYP84256.1"/>
    <property type="molecule type" value="Genomic_DNA"/>
</dbReference>
<accession>A0A4Q4ZAL6</accession>
<proteinExistence type="predicted"/>
<dbReference type="AlphaFoldDB" id="A0A4Q4ZAL6"/>
<protein>
    <submittedName>
        <fullName evidence="2">PhoX family phosphatase</fullName>
    </submittedName>
</protein>
<dbReference type="PROSITE" id="PS51318">
    <property type="entry name" value="TAT"/>
    <property type="match status" value="1"/>
</dbReference>
<dbReference type="SUPFAM" id="SSF63829">
    <property type="entry name" value="Calcium-dependent phosphotriesterase"/>
    <property type="match status" value="1"/>
</dbReference>
<evidence type="ECO:0000313" key="2">
    <source>
        <dbReference type="EMBL" id="RYP84256.1"/>
    </source>
</evidence>
<reference evidence="2 3" key="1">
    <citation type="submission" date="2019-01" db="EMBL/GenBank/DDBJ databases">
        <title>Nocardioides guangzhouensis sp. nov., an actinobacterium isolated from soil.</title>
        <authorList>
            <person name="Fu Y."/>
            <person name="Cai Y."/>
            <person name="Lin Z."/>
            <person name="Chen P."/>
        </authorList>
    </citation>
    <scope>NUCLEOTIDE SEQUENCE [LARGE SCALE GENOMIC DNA]</scope>
    <source>
        <strain evidence="2 3">130</strain>
    </source>
</reference>
<comment type="caution">
    <text evidence="2">The sequence shown here is derived from an EMBL/GenBank/DDBJ whole genome shotgun (WGS) entry which is preliminary data.</text>
</comment>
<evidence type="ECO:0000313" key="3">
    <source>
        <dbReference type="Proteomes" id="UP000295198"/>
    </source>
</evidence>
<evidence type="ECO:0000256" key="1">
    <source>
        <dbReference type="SAM" id="MobiDB-lite"/>
    </source>
</evidence>
<dbReference type="PANTHER" id="PTHR35399:SF2">
    <property type="entry name" value="DUF839 DOMAIN-CONTAINING PROTEIN"/>
    <property type="match status" value="1"/>
</dbReference>
<dbReference type="InterPro" id="IPR008557">
    <property type="entry name" value="PhoX"/>
</dbReference>
<feature type="region of interest" description="Disordered" evidence="1">
    <location>
        <begin position="89"/>
        <end position="118"/>
    </location>
</feature>
<dbReference type="OrthoDB" id="9801383at2"/>
<dbReference type="Proteomes" id="UP000295198">
    <property type="component" value="Unassembled WGS sequence"/>
</dbReference>
<dbReference type="RefSeq" id="WP_134719218.1">
    <property type="nucleotide sequence ID" value="NZ_SDKM01000025.1"/>
</dbReference>